<dbReference type="KEGG" id="zpl:ZBT109_1309"/>
<dbReference type="AlphaFoldDB" id="A0A348HEL7"/>
<protein>
    <submittedName>
        <fullName evidence="1">Uncharacterized protein</fullName>
    </submittedName>
</protein>
<gene>
    <name evidence="1" type="ORF">ZBT109_1309</name>
</gene>
<reference evidence="1 2" key="1">
    <citation type="submission" date="2018-09" db="EMBL/GenBank/DDBJ databases">
        <title>Zymobacter palmae IAM14233 (=T109) whole genome analysis.</title>
        <authorList>
            <person name="Yanase H."/>
        </authorList>
    </citation>
    <scope>NUCLEOTIDE SEQUENCE [LARGE SCALE GENOMIC DNA]</scope>
    <source>
        <strain evidence="1 2">IAM14233</strain>
    </source>
</reference>
<organism evidence="1 2">
    <name type="scientific">Zymobacter palmae</name>
    <dbReference type="NCBI Taxonomy" id="33074"/>
    <lineage>
        <taxon>Bacteria</taxon>
        <taxon>Pseudomonadati</taxon>
        <taxon>Pseudomonadota</taxon>
        <taxon>Gammaproteobacteria</taxon>
        <taxon>Oceanospirillales</taxon>
        <taxon>Halomonadaceae</taxon>
        <taxon>Zymobacter group</taxon>
        <taxon>Zymobacter</taxon>
    </lineage>
</organism>
<keyword evidence="2" id="KW-1185">Reference proteome</keyword>
<evidence type="ECO:0000313" key="2">
    <source>
        <dbReference type="Proteomes" id="UP000267342"/>
    </source>
</evidence>
<accession>A0A348HEL7</accession>
<evidence type="ECO:0000313" key="1">
    <source>
        <dbReference type="EMBL" id="BBG30069.1"/>
    </source>
</evidence>
<dbReference type="EMBL" id="AP018933">
    <property type="protein sequence ID" value="BBG30069.1"/>
    <property type="molecule type" value="Genomic_DNA"/>
</dbReference>
<sequence length="37" mass="4192">MPGTKATSELINWLTTLWTSWHEQVADALMRFSNVGV</sequence>
<dbReference type="Proteomes" id="UP000267342">
    <property type="component" value="Chromosome"/>
</dbReference>
<proteinExistence type="predicted"/>
<name>A0A348HEL7_9GAMM</name>